<dbReference type="Proteomes" id="UP001645859">
    <property type="component" value="Unassembled WGS sequence"/>
</dbReference>
<name>A0ABS1SG81_9MICO</name>
<protein>
    <submittedName>
        <fullName evidence="1">Uncharacterized protein</fullName>
    </submittedName>
</protein>
<keyword evidence="2" id="KW-1185">Reference proteome</keyword>
<sequence length="95" mass="10473">MFWLYRVKLSPLVAVRADKISDPGGMVGDVWPDDVMRPAESVVKYTNDHEDRGSVSLALRRSAIAAVQRVPLSADYDEAALLAALDAAEWEDRSV</sequence>
<evidence type="ECO:0000313" key="2">
    <source>
        <dbReference type="Proteomes" id="UP001645859"/>
    </source>
</evidence>
<organism evidence="1 2">
    <name type="scientific">Leucobacter chromiireducens subsp. solipictus</name>
    <dbReference type="NCBI Taxonomy" id="398235"/>
    <lineage>
        <taxon>Bacteria</taxon>
        <taxon>Bacillati</taxon>
        <taxon>Actinomycetota</taxon>
        <taxon>Actinomycetes</taxon>
        <taxon>Micrococcales</taxon>
        <taxon>Microbacteriaceae</taxon>
        <taxon>Leucobacter</taxon>
    </lineage>
</organism>
<dbReference type="EMBL" id="QYAC01000004">
    <property type="protein sequence ID" value="MBL3679545.1"/>
    <property type="molecule type" value="Genomic_DNA"/>
</dbReference>
<proteinExistence type="predicted"/>
<accession>A0ABS1SG81</accession>
<comment type="caution">
    <text evidence="1">The sequence shown here is derived from an EMBL/GenBank/DDBJ whole genome shotgun (WGS) entry which is preliminary data.</text>
</comment>
<reference evidence="1 2" key="1">
    <citation type="submission" date="2018-09" db="EMBL/GenBank/DDBJ databases">
        <title>Comparative genomics of Leucobacter spp.</title>
        <authorList>
            <person name="Reis A.C."/>
            <person name="Kolvenbach B.A."/>
            <person name="Corvini P.F.X."/>
            <person name="Nunes O.C."/>
        </authorList>
    </citation>
    <scope>NUCLEOTIDE SEQUENCE [LARGE SCALE GENOMIC DNA]</scope>
    <source>
        <strain evidence="1 2">TAN 31504</strain>
    </source>
</reference>
<evidence type="ECO:0000313" key="1">
    <source>
        <dbReference type="EMBL" id="MBL3679545.1"/>
    </source>
</evidence>
<gene>
    <name evidence="1" type="ORF">D3230_09625</name>
</gene>